<evidence type="ECO:0000313" key="3">
    <source>
        <dbReference type="Proteomes" id="UP001238540"/>
    </source>
</evidence>
<keyword evidence="3" id="KW-1185">Reference proteome</keyword>
<name>A0ABT8BXJ9_9VIBR</name>
<gene>
    <name evidence="2" type="ORF">QWZ16_17415</name>
</gene>
<protein>
    <submittedName>
        <fullName evidence="2">Uncharacterized protein</fullName>
    </submittedName>
</protein>
<organism evidence="2 3">
    <name type="scientific">Vibrio ostreicida</name>
    <dbReference type="NCBI Taxonomy" id="526588"/>
    <lineage>
        <taxon>Bacteria</taxon>
        <taxon>Pseudomonadati</taxon>
        <taxon>Pseudomonadota</taxon>
        <taxon>Gammaproteobacteria</taxon>
        <taxon>Vibrionales</taxon>
        <taxon>Vibrionaceae</taxon>
        <taxon>Vibrio</taxon>
    </lineage>
</organism>
<dbReference type="Proteomes" id="UP001238540">
    <property type="component" value="Unassembled WGS sequence"/>
</dbReference>
<accession>A0ABT8BXJ9</accession>
<evidence type="ECO:0000256" key="1">
    <source>
        <dbReference type="SAM" id="MobiDB-lite"/>
    </source>
</evidence>
<dbReference type="EMBL" id="JAUFQC010000027">
    <property type="protein sequence ID" value="MDN3611383.1"/>
    <property type="molecule type" value="Genomic_DNA"/>
</dbReference>
<feature type="region of interest" description="Disordered" evidence="1">
    <location>
        <begin position="107"/>
        <end position="141"/>
    </location>
</feature>
<comment type="caution">
    <text evidence="2">The sequence shown here is derived from an EMBL/GenBank/DDBJ whole genome shotgun (WGS) entry which is preliminary data.</text>
</comment>
<proteinExistence type="predicted"/>
<evidence type="ECO:0000313" key="2">
    <source>
        <dbReference type="EMBL" id="MDN3611383.1"/>
    </source>
</evidence>
<reference evidence="3" key="1">
    <citation type="journal article" date="2019" name="Int. J. Syst. Evol. Microbiol.">
        <title>The Global Catalogue of Microorganisms (GCM) 10K type strain sequencing project: providing services to taxonomists for standard genome sequencing and annotation.</title>
        <authorList>
            <consortium name="The Broad Institute Genomics Platform"/>
            <consortium name="The Broad Institute Genome Sequencing Center for Infectious Disease"/>
            <person name="Wu L."/>
            <person name="Ma J."/>
        </authorList>
    </citation>
    <scope>NUCLEOTIDE SEQUENCE [LARGE SCALE GENOMIC DNA]</scope>
    <source>
        <strain evidence="3">CECT 7398</strain>
    </source>
</reference>
<dbReference type="RefSeq" id="WP_076590419.1">
    <property type="nucleotide sequence ID" value="NZ_JABEYA020000006.1"/>
</dbReference>
<sequence>MYYNIVRVSELMTFEFGLVEGDLDTLDPTAVDAGILEGMNMPCLLEKLKEGELALLTTTPSKPMLIKQPHDESWCLSSQGELVLTPEAQNAYRSRIRTAVITVMKAANSSSRSAEPPEMTLSADVPPDSEPNVRPKPNVSNGRKDIRLYNIIQDMKRFLGNKL</sequence>